<dbReference type="InterPro" id="IPR046347">
    <property type="entry name" value="bZIP_sf"/>
</dbReference>
<dbReference type="Pfam" id="PF07716">
    <property type="entry name" value="bZIP_2"/>
    <property type="match status" value="1"/>
</dbReference>
<keyword evidence="5" id="KW-0539">Nucleus</keyword>
<dbReference type="PANTHER" id="PTHR13044:SF14">
    <property type="entry name" value="CRYPTOCEPHAL, ISOFORM A"/>
    <property type="match status" value="1"/>
</dbReference>
<dbReference type="SMART" id="SM00338">
    <property type="entry name" value="BRLZ"/>
    <property type="match status" value="1"/>
</dbReference>
<dbReference type="Proteomes" id="UP000005242">
    <property type="component" value="Unassembled WGS sequence"/>
</dbReference>
<sequence length="258" mass="29131">MSQINYSTISNSSQYEELDFESLLNSFSPPSLTNSPFSSMSSPEQQLITPQMLHNDTNDMLAGFPLFGAQTDVKVEPSDEYVNPLPSDSVFEGFSSLFNKDTLNAATPPKEDNHQPSLSPAPKAKTRSTAQSAKRTKVSMQDPIQPRNYSSASATSRKKIPAAFESRLDKKRGREEVEDDVPLDVKDAIEAKRRQNTLAARKSRERKRKELETLEGQVNELQMQNRALVDQVERYKGIEEELRLLRMENDNLKNALHI</sequence>
<name>I4YD43_WALMC</name>
<evidence type="ECO:0000313" key="9">
    <source>
        <dbReference type="EMBL" id="EIM21885.1"/>
    </source>
</evidence>
<dbReference type="GO" id="GO:0000977">
    <property type="term" value="F:RNA polymerase II transcription regulatory region sequence-specific DNA binding"/>
    <property type="evidence" value="ECO:0007669"/>
    <property type="project" value="TreeGrafter"/>
</dbReference>
<evidence type="ECO:0000256" key="3">
    <source>
        <dbReference type="ARBA" id="ARBA00023125"/>
    </source>
</evidence>
<reference evidence="9 10" key="1">
    <citation type="journal article" date="2012" name="Fungal Genet. Biol.">
        <title>The genome of the xerotolerant mold Wallemia sebi reveals adaptations to osmotic stress and suggests cryptic sexual reproduction.</title>
        <authorList>
            <person name="Padamsee M."/>
            <person name="Kumar T.K.A."/>
            <person name="Riley R."/>
            <person name="Binder M."/>
            <person name="Boyd A."/>
            <person name="Calvo A.M."/>
            <person name="Furukawa K."/>
            <person name="Hesse C."/>
            <person name="Hohmann S."/>
            <person name="James T.Y."/>
            <person name="LaButti K."/>
            <person name="Lapidus A."/>
            <person name="Lindquist E."/>
            <person name="Lucas S."/>
            <person name="Miller K."/>
            <person name="Shantappa S."/>
            <person name="Grigoriev I.V."/>
            <person name="Hibbett D.S."/>
            <person name="McLaughlin D.J."/>
            <person name="Spatafora J.W."/>
            <person name="Aime M.C."/>
        </authorList>
    </citation>
    <scope>NUCLEOTIDE SEQUENCE [LARGE SCALE GENOMIC DNA]</scope>
    <source>
        <strain evidence="10">ATCC MYA-4683 / CBS 633.66</strain>
    </source>
</reference>
<keyword evidence="2" id="KW-0805">Transcription regulation</keyword>
<keyword evidence="10" id="KW-1185">Reference proteome</keyword>
<evidence type="ECO:0000256" key="6">
    <source>
        <dbReference type="SAM" id="Coils"/>
    </source>
</evidence>
<feature type="coiled-coil region" evidence="6">
    <location>
        <begin position="204"/>
        <end position="255"/>
    </location>
</feature>
<protein>
    <recommendedName>
        <fullName evidence="8">BZIP domain-containing protein</fullName>
    </recommendedName>
</protein>
<dbReference type="STRING" id="671144.I4YD43"/>
<feature type="region of interest" description="Disordered" evidence="7">
    <location>
        <begin position="31"/>
        <end position="54"/>
    </location>
</feature>
<comment type="subcellular location">
    <subcellularLocation>
        <location evidence="1">Nucleus</location>
    </subcellularLocation>
</comment>
<dbReference type="GO" id="GO:0005634">
    <property type="term" value="C:nucleus"/>
    <property type="evidence" value="ECO:0007669"/>
    <property type="project" value="UniProtKB-SubCell"/>
</dbReference>
<proteinExistence type="predicted"/>
<accession>I4YD43</accession>
<evidence type="ECO:0000313" key="10">
    <source>
        <dbReference type="Proteomes" id="UP000005242"/>
    </source>
</evidence>
<dbReference type="GO" id="GO:0001228">
    <property type="term" value="F:DNA-binding transcription activator activity, RNA polymerase II-specific"/>
    <property type="evidence" value="ECO:0007669"/>
    <property type="project" value="TreeGrafter"/>
</dbReference>
<feature type="compositionally biased region" description="Basic and acidic residues" evidence="7">
    <location>
        <begin position="166"/>
        <end position="175"/>
    </location>
</feature>
<keyword evidence="3" id="KW-0238">DNA-binding</keyword>
<feature type="domain" description="BZIP" evidence="8">
    <location>
        <begin position="192"/>
        <end position="252"/>
    </location>
</feature>
<dbReference type="KEGG" id="wse:WALSEDRAFT_57345"/>
<dbReference type="GeneID" id="18472903"/>
<keyword evidence="6" id="KW-0175">Coiled coil</keyword>
<dbReference type="AlphaFoldDB" id="I4YD43"/>
<feature type="region of interest" description="Disordered" evidence="7">
    <location>
        <begin position="101"/>
        <end position="179"/>
    </location>
</feature>
<dbReference type="OrthoDB" id="2257100at2759"/>
<dbReference type="OMA" id="EASEQND"/>
<dbReference type="PROSITE" id="PS00036">
    <property type="entry name" value="BZIP_BASIC"/>
    <property type="match status" value="1"/>
</dbReference>
<evidence type="ECO:0000256" key="5">
    <source>
        <dbReference type="ARBA" id="ARBA00023242"/>
    </source>
</evidence>
<dbReference type="PROSITE" id="PS50217">
    <property type="entry name" value="BZIP"/>
    <property type="match status" value="1"/>
</dbReference>
<dbReference type="CDD" id="cd12193">
    <property type="entry name" value="bZIP_GCN4"/>
    <property type="match status" value="1"/>
</dbReference>
<dbReference type="SUPFAM" id="SSF57959">
    <property type="entry name" value="Leucine zipper domain"/>
    <property type="match status" value="1"/>
</dbReference>
<organism evidence="9 10">
    <name type="scientific">Wallemia mellicola (strain ATCC MYA-4683 / CBS 633.66)</name>
    <name type="common">Wallemia sebi (CBS 633.66)</name>
    <dbReference type="NCBI Taxonomy" id="671144"/>
    <lineage>
        <taxon>Eukaryota</taxon>
        <taxon>Fungi</taxon>
        <taxon>Dikarya</taxon>
        <taxon>Basidiomycota</taxon>
        <taxon>Wallemiomycotina</taxon>
        <taxon>Wallemiomycetes</taxon>
        <taxon>Wallemiales</taxon>
        <taxon>Wallemiaceae</taxon>
        <taxon>Wallemia</taxon>
    </lineage>
</organism>
<dbReference type="Gene3D" id="3.30.160.60">
    <property type="entry name" value="Classic Zinc Finger"/>
    <property type="match status" value="1"/>
</dbReference>
<dbReference type="RefSeq" id="XP_006958186.1">
    <property type="nucleotide sequence ID" value="XM_006958124.1"/>
</dbReference>
<dbReference type="InterPro" id="IPR004827">
    <property type="entry name" value="bZIP"/>
</dbReference>
<dbReference type="PANTHER" id="PTHR13044">
    <property type="entry name" value="ACTIVATING TRANSCRIPTION FACTOR ATF 4/5"/>
    <property type="match status" value="1"/>
</dbReference>
<dbReference type="HOGENOM" id="CLU_1035132_0_0_1"/>
<evidence type="ECO:0000256" key="2">
    <source>
        <dbReference type="ARBA" id="ARBA00023015"/>
    </source>
</evidence>
<evidence type="ECO:0000256" key="4">
    <source>
        <dbReference type="ARBA" id="ARBA00023163"/>
    </source>
</evidence>
<keyword evidence="4" id="KW-0804">Transcription</keyword>
<gene>
    <name evidence="9" type="ORF">WALSEDRAFT_57345</name>
</gene>
<dbReference type="EMBL" id="JH668230">
    <property type="protein sequence ID" value="EIM21885.1"/>
    <property type="molecule type" value="Genomic_DNA"/>
</dbReference>
<evidence type="ECO:0000259" key="8">
    <source>
        <dbReference type="PROSITE" id="PS50217"/>
    </source>
</evidence>
<evidence type="ECO:0000256" key="7">
    <source>
        <dbReference type="SAM" id="MobiDB-lite"/>
    </source>
</evidence>
<dbReference type="eggNOG" id="ENOG502SDG2">
    <property type="taxonomic scope" value="Eukaryota"/>
</dbReference>
<evidence type="ECO:0000256" key="1">
    <source>
        <dbReference type="ARBA" id="ARBA00004123"/>
    </source>
</evidence>
<dbReference type="InParanoid" id="I4YD43"/>